<comment type="catalytic activity">
    <reaction evidence="9">
        <text>ATP + H2O = ADP + phosphate + H(+)</text>
        <dbReference type="Rhea" id="RHEA:13065"/>
        <dbReference type="ChEBI" id="CHEBI:15377"/>
        <dbReference type="ChEBI" id="CHEBI:15378"/>
        <dbReference type="ChEBI" id="CHEBI:30616"/>
        <dbReference type="ChEBI" id="CHEBI:43474"/>
        <dbReference type="ChEBI" id="CHEBI:456216"/>
    </reaction>
</comment>
<feature type="domain" description="AAA+ ATPase" evidence="10">
    <location>
        <begin position="48"/>
        <end position="179"/>
    </location>
</feature>
<feature type="region of interest" description="Small ATPAse domain (RuvB-S)" evidence="9">
    <location>
        <begin position="179"/>
        <end position="249"/>
    </location>
</feature>
<reference evidence="11 12" key="1">
    <citation type="journal article" date="2015" name="Nature">
        <title>rRNA introns, odd ribosomes, and small enigmatic genomes across a large radiation of phyla.</title>
        <authorList>
            <person name="Brown C.T."/>
            <person name="Hug L.A."/>
            <person name="Thomas B.C."/>
            <person name="Sharon I."/>
            <person name="Castelle C.J."/>
            <person name="Singh A."/>
            <person name="Wilkins M.J."/>
            <person name="Williams K.H."/>
            <person name="Banfield J.F."/>
        </authorList>
    </citation>
    <scope>NUCLEOTIDE SEQUENCE [LARGE SCALE GENOMIC DNA]</scope>
</reference>
<evidence type="ECO:0000256" key="5">
    <source>
        <dbReference type="ARBA" id="ARBA00022840"/>
    </source>
</evidence>
<dbReference type="Pfam" id="PF17864">
    <property type="entry name" value="AAA_lid_4"/>
    <property type="match status" value="1"/>
</dbReference>
<dbReference type="SMART" id="SM00382">
    <property type="entry name" value="AAA"/>
    <property type="match status" value="1"/>
</dbReference>
<comment type="subcellular location">
    <subcellularLocation>
        <location evidence="9">Cytoplasm</location>
    </subcellularLocation>
</comment>
<evidence type="ECO:0000256" key="1">
    <source>
        <dbReference type="ARBA" id="ARBA00022490"/>
    </source>
</evidence>
<dbReference type="InterPro" id="IPR041445">
    <property type="entry name" value="AAA_lid_4"/>
</dbReference>
<comment type="subunit">
    <text evidence="9">Homohexamer. Forms an RuvA(8)-RuvB(12)-Holliday junction (HJ) complex. HJ DNA is sandwiched between 2 RuvA tetramers; dsDNA enters through RuvA and exits via RuvB. An RuvB hexamer assembles on each DNA strand where it exits the tetramer. Each RuvB hexamer is contacted by two RuvA subunits (via domain III) on 2 adjacent RuvB subunits; this complex drives branch migration. In the full resolvosome a probable DNA-RuvA(4)-RuvB(12)-RuvC(2) complex forms which resolves the HJ.</text>
</comment>
<feature type="binding site" evidence="9">
    <location>
        <position position="63"/>
    </location>
    <ligand>
        <name>Mg(2+)</name>
        <dbReference type="ChEBI" id="CHEBI:18420"/>
    </ligand>
</feature>
<dbReference type="GO" id="GO:0009378">
    <property type="term" value="F:four-way junction helicase activity"/>
    <property type="evidence" value="ECO:0007669"/>
    <property type="project" value="InterPro"/>
</dbReference>
<feature type="binding site" evidence="9">
    <location>
        <position position="178"/>
    </location>
    <ligand>
        <name>ATP</name>
        <dbReference type="ChEBI" id="CHEBI:30616"/>
    </ligand>
</feature>
<organism evidence="11 12">
    <name type="scientific">Berkelbacteria bacterium GW2011_GWA2_38_9</name>
    <dbReference type="NCBI Taxonomy" id="1618334"/>
    <lineage>
        <taxon>Bacteria</taxon>
        <taxon>Candidatus Berkelbacteria</taxon>
    </lineage>
</organism>
<feature type="binding site" evidence="9">
    <location>
        <position position="17"/>
    </location>
    <ligand>
        <name>ATP</name>
        <dbReference type="ChEBI" id="CHEBI:30616"/>
    </ligand>
</feature>
<feature type="binding site" evidence="9">
    <location>
        <position position="312"/>
    </location>
    <ligand>
        <name>DNA</name>
        <dbReference type="ChEBI" id="CHEBI:16991"/>
    </ligand>
</feature>
<dbReference type="GO" id="GO:0005524">
    <property type="term" value="F:ATP binding"/>
    <property type="evidence" value="ECO:0007669"/>
    <property type="project" value="UniProtKB-UniRule"/>
</dbReference>
<dbReference type="InterPro" id="IPR004605">
    <property type="entry name" value="DNA_helicase_Holl-junc_RuvB"/>
</dbReference>
<dbReference type="PANTHER" id="PTHR42848">
    <property type="match status" value="1"/>
</dbReference>
<dbReference type="CDD" id="cd00009">
    <property type="entry name" value="AAA"/>
    <property type="match status" value="1"/>
</dbReference>
<evidence type="ECO:0000256" key="9">
    <source>
        <dbReference type="HAMAP-Rule" id="MF_00016"/>
    </source>
</evidence>
<sequence length="333" mass="37124">MNTEINNNLDEVYDSTLRPKYFREYIGQERVKQNLQIMIDSALKRNDYPDHILLYGPPGLGKTTLAQIIAVEFGAPIVTTSGPAIERSGDLAAILTGLESGSILFIDEIHRIPRSVEEILYPAMEERVIDLTVGKGPGAKTLRLDIEPFVLIGATTKIGSLSSPFRDRFGSILQLEFYSHQEISQILARSASILNIQIAKDCLLYLAERSRMTPRIANRLLKRVRDIATINNSDKIDMNTIQESLKILDIDQNGLDTADRRFLSSIVEKFHGGPVGLKNIAAVLSEDPTNIEEVIEPFLLRSGLVKRTSQGRVVTKKGYELLGIKVSEDNHLL</sequence>
<evidence type="ECO:0000256" key="8">
    <source>
        <dbReference type="ARBA" id="ARBA00023204"/>
    </source>
</evidence>
<dbReference type="InterPro" id="IPR003593">
    <property type="entry name" value="AAA+_ATPase"/>
</dbReference>
<dbReference type="Gene3D" id="1.10.8.60">
    <property type="match status" value="1"/>
</dbReference>
<name>A0A0G0LGM9_9BACT</name>
<feature type="binding site" evidence="9">
    <location>
        <position position="64"/>
    </location>
    <ligand>
        <name>ATP</name>
        <dbReference type="ChEBI" id="CHEBI:30616"/>
    </ligand>
</feature>
<dbReference type="AlphaFoldDB" id="A0A0G0LGM9"/>
<dbReference type="EC" id="3.6.4.-" evidence="9"/>
<dbReference type="SUPFAM" id="SSF52540">
    <property type="entry name" value="P-loop containing nucleoside triphosphate hydrolases"/>
    <property type="match status" value="1"/>
</dbReference>
<dbReference type="NCBIfam" id="NF000868">
    <property type="entry name" value="PRK00080.1"/>
    <property type="match status" value="1"/>
</dbReference>
<dbReference type="InterPro" id="IPR008823">
    <property type="entry name" value="RuvB_wg_C"/>
</dbReference>
<evidence type="ECO:0000256" key="2">
    <source>
        <dbReference type="ARBA" id="ARBA00022741"/>
    </source>
</evidence>
<gene>
    <name evidence="9" type="primary">ruvB</name>
    <name evidence="11" type="ORF">UT11_C0011G0009</name>
</gene>
<dbReference type="GO" id="GO:0006310">
    <property type="term" value="P:DNA recombination"/>
    <property type="evidence" value="ECO:0007669"/>
    <property type="project" value="UniProtKB-UniRule"/>
</dbReference>
<keyword evidence="2 9" id="KW-0547">Nucleotide-binding</keyword>
<dbReference type="SUPFAM" id="SSF46785">
    <property type="entry name" value="Winged helix' DNA-binding domain"/>
    <property type="match status" value="1"/>
</dbReference>
<feature type="binding site" evidence="9">
    <location>
        <position position="168"/>
    </location>
    <ligand>
        <name>ATP</name>
        <dbReference type="ChEBI" id="CHEBI:30616"/>
    </ligand>
</feature>
<evidence type="ECO:0000256" key="4">
    <source>
        <dbReference type="ARBA" id="ARBA00022801"/>
    </source>
</evidence>
<keyword evidence="6 9" id="KW-0238">DNA-binding</keyword>
<comment type="caution">
    <text evidence="11">The sequence shown here is derived from an EMBL/GenBank/DDBJ whole genome shotgun (WGS) entry which is preliminary data.</text>
</comment>
<keyword evidence="5 9" id="KW-0067">ATP-binding</keyword>
<feature type="binding site" evidence="9">
    <location>
        <position position="62"/>
    </location>
    <ligand>
        <name>ATP</name>
        <dbReference type="ChEBI" id="CHEBI:30616"/>
    </ligand>
</feature>
<accession>A0A0G0LGM9</accession>
<comment type="similarity">
    <text evidence="9">Belongs to the RuvB family.</text>
</comment>
<dbReference type="PATRIC" id="fig|1618334.3.peg.220"/>
<dbReference type="EMBL" id="LBVO01000011">
    <property type="protein sequence ID" value="KKQ90212.1"/>
    <property type="molecule type" value="Genomic_DNA"/>
</dbReference>
<dbReference type="InterPro" id="IPR036390">
    <property type="entry name" value="WH_DNA-bd_sf"/>
</dbReference>
<evidence type="ECO:0000313" key="11">
    <source>
        <dbReference type="EMBL" id="KKQ90212.1"/>
    </source>
</evidence>
<dbReference type="Pfam" id="PF05496">
    <property type="entry name" value="RuvB_N"/>
    <property type="match status" value="1"/>
</dbReference>
<comment type="caution">
    <text evidence="9">Lacks conserved residue(s) required for the propagation of feature annotation.</text>
</comment>
<evidence type="ECO:0000256" key="3">
    <source>
        <dbReference type="ARBA" id="ARBA00022763"/>
    </source>
</evidence>
<dbReference type="Gene3D" id="1.10.10.10">
    <property type="entry name" value="Winged helix-like DNA-binding domain superfamily/Winged helix DNA-binding domain"/>
    <property type="match status" value="1"/>
</dbReference>
<dbReference type="HAMAP" id="MF_00016">
    <property type="entry name" value="DNA_HJ_migration_RuvB"/>
    <property type="match status" value="1"/>
</dbReference>
<keyword evidence="7 9" id="KW-0233">DNA recombination</keyword>
<dbReference type="Proteomes" id="UP000033934">
    <property type="component" value="Unassembled WGS sequence"/>
</dbReference>
<keyword evidence="4 9" id="KW-0378">Hydrolase</keyword>
<dbReference type="GO" id="GO:0000400">
    <property type="term" value="F:four-way junction DNA binding"/>
    <property type="evidence" value="ECO:0007669"/>
    <property type="project" value="UniProtKB-UniRule"/>
</dbReference>
<dbReference type="GO" id="GO:0048476">
    <property type="term" value="C:Holliday junction resolvase complex"/>
    <property type="evidence" value="ECO:0007669"/>
    <property type="project" value="UniProtKB-UniRule"/>
</dbReference>
<keyword evidence="3 9" id="KW-0227">DNA damage</keyword>
<evidence type="ECO:0000259" key="10">
    <source>
        <dbReference type="SMART" id="SM00382"/>
    </source>
</evidence>
<dbReference type="GO" id="GO:0016887">
    <property type="term" value="F:ATP hydrolysis activity"/>
    <property type="evidence" value="ECO:0007669"/>
    <property type="project" value="RHEA"/>
</dbReference>
<keyword evidence="11" id="KW-0347">Helicase</keyword>
<dbReference type="PANTHER" id="PTHR42848:SF1">
    <property type="entry name" value="HOLLIDAY JUNCTION BRANCH MIGRATION COMPLEX SUBUNIT RUVB"/>
    <property type="match status" value="1"/>
</dbReference>
<feature type="binding site" evidence="9">
    <location>
        <position position="63"/>
    </location>
    <ligand>
        <name>ATP</name>
        <dbReference type="ChEBI" id="CHEBI:30616"/>
    </ligand>
</feature>
<proteinExistence type="inferred from homology"/>
<keyword evidence="8 9" id="KW-0234">DNA repair</keyword>
<comment type="domain">
    <text evidence="9">Has 3 domains, the large (RuvB-L) and small ATPase (RuvB-S) domains and the C-terminal head (RuvB-H) domain. The head domain binds DNA, while the ATPase domains jointly bind ATP, ADP or are empty depending on the state of the subunit in the translocation cycle. During a single DNA translocation step the structure of each domain remains the same, but their relative positions change.</text>
</comment>
<dbReference type="GO" id="GO:0006281">
    <property type="term" value="P:DNA repair"/>
    <property type="evidence" value="ECO:0007669"/>
    <property type="project" value="UniProtKB-UniRule"/>
</dbReference>
<dbReference type="Pfam" id="PF05491">
    <property type="entry name" value="WHD_RuvB"/>
    <property type="match status" value="1"/>
</dbReference>
<dbReference type="InterPro" id="IPR008824">
    <property type="entry name" value="RuvB-like_N"/>
</dbReference>
<evidence type="ECO:0000313" key="12">
    <source>
        <dbReference type="Proteomes" id="UP000033934"/>
    </source>
</evidence>
<feature type="region of interest" description="Head domain (RuvB-H)" evidence="9">
    <location>
        <begin position="252"/>
        <end position="333"/>
    </location>
</feature>
<dbReference type="NCBIfam" id="TIGR00635">
    <property type="entry name" value="ruvB"/>
    <property type="match status" value="1"/>
</dbReference>
<feature type="binding site" evidence="9">
    <location>
        <position position="59"/>
    </location>
    <ligand>
        <name>ATP</name>
        <dbReference type="ChEBI" id="CHEBI:30616"/>
    </ligand>
</feature>
<dbReference type="Gene3D" id="3.40.50.300">
    <property type="entry name" value="P-loop containing nucleotide triphosphate hydrolases"/>
    <property type="match status" value="1"/>
</dbReference>
<feature type="binding site" evidence="9">
    <location>
        <position position="18"/>
    </location>
    <ligand>
        <name>ATP</name>
        <dbReference type="ChEBI" id="CHEBI:30616"/>
    </ligand>
</feature>
<dbReference type="InterPro" id="IPR036388">
    <property type="entry name" value="WH-like_DNA-bd_sf"/>
</dbReference>
<dbReference type="GO" id="GO:0005737">
    <property type="term" value="C:cytoplasm"/>
    <property type="evidence" value="ECO:0007669"/>
    <property type="project" value="UniProtKB-SubCell"/>
</dbReference>
<comment type="function">
    <text evidence="9">The RuvA-RuvB-RuvC complex processes Holliday junction (HJ) DNA during genetic recombination and DNA repair, while the RuvA-RuvB complex plays an important role in the rescue of blocked DNA replication forks via replication fork reversal (RFR). RuvA specifically binds to HJ cruciform DNA, conferring on it an open structure. The RuvB hexamer acts as an ATP-dependent pump, pulling dsDNA into and through the RuvAB complex. RuvB forms 2 homohexamers on either side of HJ DNA bound by 1 or 2 RuvA tetramers; 4 subunits per hexamer contact DNA at a time. Coordinated motions by a converter formed by DNA-disengaged RuvB subunits stimulates ATP hydrolysis and nucleotide exchange. Immobilization of the converter enables RuvB to convert the ATP-contained energy into a lever motion, pulling 2 nucleotides of DNA out of the RuvA tetramer per ATP hydrolyzed, thus driving DNA branch migration. The RuvB motors rotate together with the DNA substrate, which together with the progressing nucleotide cycle form the mechanistic basis for DNA recombination by continuous HJ branch migration. Branch migration allows RuvC to scan DNA until it finds its consensus sequence, where it cleaves and resolves cruciform DNA.</text>
</comment>
<protein>
    <recommendedName>
        <fullName evidence="9">Holliday junction branch migration complex subunit RuvB</fullName>
        <ecNumber evidence="9">3.6.4.-</ecNumber>
    </recommendedName>
</protein>
<evidence type="ECO:0000256" key="7">
    <source>
        <dbReference type="ARBA" id="ARBA00023172"/>
    </source>
</evidence>
<feature type="binding site" evidence="9">
    <location>
        <position position="215"/>
    </location>
    <ligand>
        <name>ATP</name>
        <dbReference type="ChEBI" id="CHEBI:30616"/>
    </ligand>
</feature>
<evidence type="ECO:0000256" key="6">
    <source>
        <dbReference type="ARBA" id="ARBA00023125"/>
    </source>
</evidence>
<keyword evidence="1 9" id="KW-0963">Cytoplasm</keyword>
<feature type="binding site" evidence="9">
    <location>
        <position position="307"/>
    </location>
    <ligand>
        <name>DNA</name>
        <dbReference type="ChEBI" id="CHEBI:16991"/>
    </ligand>
</feature>
<dbReference type="InterPro" id="IPR027417">
    <property type="entry name" value="P-loop_NTPase"/>
</dbReference>